<dbReference type="EMBL" id="JBHLWO010000002">
    <property type="protein sequence ID" value="MFC0319749.1"/>
    <property type="molecule type" value="Genomic_DNA"/>
</dbReference>
<dbReference type="NCBIfam" id="TIGR03915">
    <property type="entry name" value="SAM_7_link_chp"/>
    <property type="match status" value="1"/>
</dbReference>
<dbReference type="RefSeq" id="WP_130855732.1">
    <property type="nucleotide sequence ID" value="NZ_JBHLWO010000002.1"/>
</dbReference>
<comment type="caution">
    <text evidence="2">The sequence shown here is derived from an EMBL/GenBank/DDBJ whole genome shotgun (WGS) entry which is preliminary data.</text>
</comment>
<dbReference type="InterPro" id="IPR025404">
    <property type="entry name" value="DUF4130"/>
</dbReference>
<dbReference type="Pfam" id="PF13566">
    <property type="entry name" value="DUF4130"/>
    <property type="match status" value="1"/>
</dbReference>
<evidence type="ECO:0000259" key="1">
    <source>
        <dbReference type="Pfam" id="PF13566"/>
    </source>
</evidence>
<name>A0ABV6HLH8_9SPHI</name>
<organism evidence="2 3">
    <name type="scientific">Olivibacter oleidegradans</name>
    <dbReference type="NCBI Taxonomy" id="760123"/>
    <lineage>
        <taxon>Bacteria</taxon>
        <taxon>Pseudomonadati</taxon>
        <taxon>Bacteroidota</taxon>
        <taxon>Sphingobacteriia</taxon>
        <taxon>Sphingobacteriales</taxon>
        <taxon>Sphingobacteriaceae</taxon>
        <taxon>Olivibacter</taxon>
    </lineage>
</organism>
<gene>
    <name evidence="2" type="ORF">ACFFI0_15615</name>
</gene>
<feature type="domain" description="DUF4130" evidence="1">
    <location>
        <begin position="84"/>
        <end position="249"/>
    </location>
</feature>
<evidence type="ECO:0000313" key="2">
    <source>
        <dbReference type="EMBL" id="MFC0319749.1"/>
    </source>
</evidence>
<proteinExistence type="predicted"/>
<keyword evidence="3" id="KW-1185">Reference proteome</keyword>
<dbReference type="Proteomes" id="UP001589774">
    <property type="component" value="Unassembled WGS sequence"/>
</dbReference>
<sequence length="252" mass="30310">MCVIIYDGTWEGWLTLVFEMFEFKVSVTAIYRNEQPLQQDIFVPWKRVTTDKSKAQRVWKGLQLRIPKYAQENLFCAFLSELPQIEATLCSAVCFYFSTVEEGHLAFGRNDVLTIHQTAKMVNRERHRMKAFTRFKKQKNGLYFAVIEPDFNVLPLINEHFMRRYADQRWLIYDTKRDYGIYYDLNLVSEVKLTNETVLLDDMVQLEEDEILYADLWQQYFKSTNIKERKNVRLHVQHVPKRYWKYLTEKSI</sequence>
<protein>
    <submittedName>
        <fullName evidence="2">TIGR03915 family putative DNA repair protein</fullName>
    </submittedName>
</protein>
<evidence type="ECO:0000313" key="3">
    <source>
        <dbReference type="Proteomes" id="UP001589774"/>
    </source>
</evidence>
<dbReference type="InterPro" id="IPR023875">
    <property type="entry name" value="DNA_repair_put"/>
</dbReference>
<accession>A0ABV6HLH8</accession>
<reference evidence="2 3" key="1">
    <citation type="submission" date="2024-09" db="EMBL/GenBank/DDBJ databases">
        <authorList>
            <person name="Sun Q."/>
            <person name="Mori K."/>
        </authorList>
    </citation>
    <scope>NUCLEOTIDE SEQUENCE [LARGE SCALE GENOMIC DNA]</scope>
    <source>
        <strain evidence="2 3">CCM 7765</strain>
    </source>
</reference>